<keyword evidence="1" id="KW-0812">Transmembrane</keyword>
<sequence length="35" mass="4238">MPWLGLPPTKIFHCYLICPSLFSLLWQHFLVYFLL</sequence>
<accession>A0A2P2QUG0</accession>
<evidence type="ECO:0000256" key="1">
    <source>
        <dbReference type="SAM" id="Phobius"/>
    </source>
</evidence>
<keyword evidence="1" id="KW-0472">Membrane</keyword>
<dbReference type="EMBL" id="GGEC01090149">
    <property type="protein sequence ID" value="MBX70633.1"/>
    <property type="molecule type" value="Transcribed_RNA"/>
</dbReference>
<organism evidence="2">
    <name type="scientific">Rhizophora mucronata</name>
    <name type="common">Asiatic mangrove</name>
    <dbReference type="NCBI Taxonomy" id="61149"/>
    <lineage>
        <taxon>Eukaryota</taxon>
        <taxon>Viridiplantae</taxon>
        <taxon>Streptophyta</taxon>
        <taxon>Embryophyta</taxon>
        <taxon>Tracheophyta</taxon>
        <taxon>Spermatophyta</taxon>
        <taxon>Magnoliopsida</taxon>
        <taxon>eudicotyledons</taxon>
        <taxon>Gunneridae</taxon>
        <taxon>Pentapetalae</taxon>
        <taxon>rosids</taxon>
        <taxon>fabids</taxon>
        <taxon>Malpighiales</taxon>
        <taxon>Rhizophoraceae</taxon>
        <taxon>Rhizophora</taxon>
    </lineage>
</organism>
<name>A0A2P2QUG0_RHIMU</name>
<keyword evidence="1" id="KW-1133">Transmembrane helix</keyword>
<feature type="transmembrane region" description="Helical" evidence="1">
    <location>
        <begin position="12"/>
        <end position="34"/>
    </location>
</feature>
<proteinExistence type="predicted"/>
<evidence type="ECO:0000313" key="2">
    <source>
        <dbReference type="EMBL" id="MBX70633.1"/>
    </source>
</evidence>
<protein>
    <submittedName>
        <fullName evidence="2">Uncharacterized protein</fullName>
    </submittedName>
</protein>
<reference evidence="2" key="1">
    <citation type="submission" date="2018-02" db="EMBL/GenBank/DDBJ databases">
        <title>Rhizophora mucronata_Transcriptome.</title>
        <authorList>
            <person name="Meera S.P."/>
            <person name="Sreeshan A."/>
            <person name="Augustine A."/>
        </authorList>
    </citation>
    <scope>NUCLEOTIDE SEQUENCE</scope>
    <source>
        <tissue evidence="2">Leaf</tissue>
    </source>
</reference>
<dbReference type="AlphaFoldDB" id="A0A2P2QUG0"/>